<accession>A0A3A1YJY0</accession>
<proteinExistence type="predicted"/>
<evidence type="ECO:0000256" key="2">
    <source>
        <dbReference type="SAM" id="Phobius"/>
    </source>
</evidence>
<dbReference type="RefSeq" id="WP_119534176.1">
    <property type="nucleotide sequence ID" value="NZ_NRJF01000030.1"/>
</dbReference>
<dbReference type="AlphaFoldDB" id="A0A3A1YJY0"/>
<dbReference type="EMBL" id="NRJF01000030">
    <property type="protein sequence ID" value="RIY37891.1"/>
    <property type="molecule type" value="Genomic_DNA"/>
</dbReference>
<evidence type="ECO:0000313" key="4">
    <source>
        <dbReference type="Proteomes" id="UP000265964"/>
    </source>
</evidence>
<feature type="region of interest" description="Disordered" evidence="1">
    <location>
        <begin position="1"/>
        <end position="28"/>
    </location>
</feature>
<evidence type="ECO:0000313" key="3">
    <source>
        <dbReference type="EMBL" id="RIY37891.1"/>
    </source>
</evidence>
<organism evidence="3 4">
    <name type="scientific">Psittacicella gerlachiana</name>
    <dbReference type="NCBI Taxonomy" id="2028574"/>
    <lineage>
        <taxon>Bacteria</taxon>
        <taxon>Pseudomonadati</taxon>
        <taxon>Pseudomonadota</taxon>
        <taxon>Gammaproteobacteria</taxon>
        <taxon>Pasteurellales</taxon>
        <taxon>Psittacicellaceae</taxon>
        <taxon>Psittacicella</taxon>
    </lineage>
</organism>
<feature type="compositionally biased region" description="Basic and acidic residues" evidence="1">
    <location>
        <begin position="1"/>
        <end position="14"/>
    </location>
</feature>
<keyword evidence="2" id="KW-0472">Membrane</keyword>
<name>A0A3A1YJY0_9GAMM</name>
<protein>
    <submittedName>
        <fullName evidence="3">Uncharacterized protein</fullName>
    </submittedName>
</protein>
<sequence>MQQHQEIEQGKEVIGEASSTYGGMDYTSPHQQQLQQNIGSKFLLICILGIVSMTMPISNDALIPAIVSLRDFFPS</sequence>
<reference evidence="3 4" key="1">
    <citation type="submission" date="2017-08" db="EMBL/GenBank/DDBJ databases">
        <title>Reclassification of Bisgaard taxon 37 and 44.</title>
        <authorList>
            <person name="Christensen H."/>
        </authorList>
    </citation>
    <scope>NUCLEOTIDE SEQUENCE [LARGE SCALE GENOMIC DNA]</scope>
    <source>
        <strain evidence="3 4">EEAB3T1</strain>
    </source>
</reference>
<keyword evidence="2" id="KW-0812">Transmembrane</keyword>
<evidence type="ECO:0000256" key="1">
    <source>
        <dbReference type="SAM" id="MobiDB-lite"/>
    </source>
</evidence>
<feature type="transmembrane region" description="Helical" evidence="2">
    <location>
        <begin position="42"/>
        <end position="67"/>
    </location>
</feature>
<dbReference type="Proteomes" id="UP000265964">
    <property type="component" value="Unassembled WGS sequence"/>
</dbReference>
<keyword evidence="4" id="KW-1185">Reference proteome</keyword>
<comment type="caution">
    <text evidence="3">The sequence shown here is derived from an EMBL/GenBank/DDBJ whole genome shotgun (WGS) entry which is preliminary data.</text>
</comment>
<keyword evidence="2" id="KW-1133">Transmembrane helix</keyword>
<gene>
    <name evidence="3" type="ORF">CKF59_01280</name>
</gene>